<evidence type="ECO:0000256" key="8">
    <source>
        <dbReference type="SAM" id="MobiDB-lite"/>
    </source>
</evidence>
<dbReference type="GO" id="GO:0000077">
    <property type="term" value="P:DNA damage checkpoint signaling"/>
    <property type="evidence" value="ECO:0007669"/>
    <property type="project" value="TreeGrafter"/>
</dbReference>
<evidence type="ECO:0000256" key="4">
    <source>
        <dbReference type="ARBA" id="ARBA00022763"/>
    </source>
</evidence>
<dbReference type="GO" id="GO:0033314">
    <property type="term" value="P:mitotic DNA replication checkpoint signaling"/>
    <property type="evidence" value="ECO:0007669"/>
    <property type="project" value="TreeGrafter"/>
</dbReference>
<accession>A0A2T7NPJ0</accession>
<name>A0A2T7NPJ0_POMCA</name>
<feature type="domain" description="Checkpoint protein RAD24-like helical bundle" evidence="9">
    <location>
        <begin position="252"/>
        <end position="341"/>
    </location>
</feature>
<dbReference type="Gene3D" id="1.10.8.60">
    <property type="match status" value="1"/>
</dbReference>
<comment type="similarity">
    <text evidence="2">Belongs to the rad17/RAD24 family.</text>
</comment>
<feature type="region of interest" description="Disordered" evidence="8">
    <location>
        <begin position="217"/>
        <end position="239"/>
    </location>
</feature>
<keyword evidence="5" id="KW-0067">ATP-binding</keyword>
<evidence type="ECO:0000256" key="2">
    <source>
        <dbReference type="ARBA" id="ARBA00006168"/>
    </source>
</evidence>
<dbReference type="GO" id="GO:0006281">
    <property type="term" value="P:DNA repair"/>
    <property type="evidence" value="ECO:0007669"/>
    <property type="project" value="InterPro"/>
</dbReference>
<dbReference type="Pfam" id="PF25812">
    <property type="entry name" value="RAD24_helical"/>
    <property type="match status" value="1"/>
</dbReference>
<dbReference type="GO" id="GO:0003682">
    <property type="term" value="F:chromatin binding"/>
    <property type="evidence" value="ECO:0007669"/>
    <property type="project" value="TreeGrafter"/>
</dbReference>
<keyword evidence="7" id="KW-0131">Cell cycle</keyword>
<proteinExistence type="inferred from homology"/>
<feature type="region of interest" description="Disordered" evidence="8">
    <location>
        <begin position="464"/>
        <end position="504"/>
    </location>
</feature>
<keyword evidence="6" id="KW-0539">Nucleus</keyword>
<dbReference type="AlphaFoldDB" id="A0A2T7NPJ0"/>
<keyword evidence="11" id="KW-1185">Reference proteome</keyword>
<dbReference type="InterPro" id="IPR004582">
    <property type="entry name" value="Checkpoint_prot_Rad17_Rad24"/>
</dbReference>
<evidence type="ECO:0000259" key="9">
    <source>
        <dbReference type="Pfam" id="PF25812"/>
    </source>
</evidence>
<dbReference type="Proteomes" id="UP000245119">
    <property type="component" value="Linkage Group LG10"/>
</dbReference>
<evidence type="ECO:0000313" key="11">
    <source>
        <dbReference type="Proteomes" id="UP000245119"/>
    </source>
</evidence>
<dbReference type="Gene3D" id="3.40.50.300">
    <property type="entry name" value="P-loop containing nucleotide triphosphate hydrolases"/>
    <property type="match status" value="1"/>
</dbReference>
<organism evidence="10 11">
    <name type="scientific">Pomacea canaliculata</name>
    <name type="common">Golden apple snail</name>
    <dbReference type="NCBI Taxonomy" id="400727"/>
    <lineage>
        <taxon>Eukaryota</taxon>
        <taxon>Metazoa</taxon>
        <taxon>Spiralia</taxon>
        <taxon>Lophotrochozoa</taxon>
        <taxon>Mollusca</taxon>
        <taxon>Gastropoda</taxon>
        <taxon>Caenogastropoda</taxon>
        <taxon>Architaenioglossa</taxon>
        <taxon>Ampullarioidea</taxon>
        <taxon>Ampullariidae</taxon>
        <taxon>Pomacea</taxon>
    </lineage>
</organism>
<comment type="caution">
    <text evidence="10">The sequence shown here is derived from an EMBL/GenBank/DDBJ whole genome shotgun (WGS) entry which is preliminary data.</text>
</comment>
<dbReference type="OrthoDB" id="10265971at2759"/>
<dbReference type="Pfam" id="PF03215">
    <property type="entry name" value="Rad17"/>
    <property type="match status" value="1"/>
</dbReference>
<evidence type="ECO:0000313" key="10">
    <source>
        <dbReference type="EMBL" id="PVD23087.1"/>
    </source>
</evidence>
<reference evidence="10 11" key="1">
    <citation type="submission" date="2018-04" db="EMBL/GenBank/DDBJ databases">
        <title>The genome of golden apple snail Pomacea canaliculata provides insight into stress tolerance and invasive adaptation.</title>
        <authorList>
            <person name="Liu C."/>
            <person name="Liu B."/>
            <person name="Ren Y."/>
            <person name="Zhang Y."/>
            <person name="Wang H."/>
            <person name="Li S."/>
            <person name="Jiang F."/>
            <person name="Yin L."/>
            <person name="Zhang G."/>
            <person name="Qian W."/>
            <person name="Fan W."/>
        </authorList>
    </citation>
    <scope>NUCLEOTIDE SEQUENCE [LARGE SCALE GENOMIC DNA]</scope>
    <source>
        <strain evidence="10">SZHN2017</strain>
        <tissue evidence="10">Muscle</tissue>
    </source>
</reference>
<evidence type="ECO:0000256" key="7">
    <source>
        <dbReference type="ARBA" id="ARBA00023306"/>
    </source>
</evidence>
<dbReference type="GO" id="GO:0003689">
    <property type="term" value="F:DNA clamp loader activity"/>
    <property type="evidence" value="ECO:0007669"/>
    <property type="project" value="TreeGrafter"/>
</dbReference>
<evidence type="ECO:0000256" key="3">
    <source>
        <dbReference type="ARBA" id="ARBA00022741"/>
    </source>
</evidence>
<feature type="compositionally biased region" description="Polar residues" evidence="8">
    <location>
        <begin position="473"/>
        <end position="483"/>
    </location>
</feature>
<dbReference type="EMBL" id="PZQS01000010">
    <property type="protein sequence ID" value="PVD23087.1"/>
    <property type="molecule type" value="Genomic_DNA"/>
</dbReference>
<evidence type="ECO:0000256" key="6">
    <source>
        <dbReference type="ARBA" id="ARBA00023242"/>
    </source>
</evidence>
<dbReference type="GO" id="GO:0005524">
    <property type="term" value="F:ATP binding"/>
    <property type="evidence" value="ECO:0007669"/>
    <property type="project" value="UniProtKB-KW"/>
</dbReference>
<comment type="subcellular location">
    <subcellularLocation>
        <location evidence="1">Nucleus</location>
    </subcellularLocation>
</comment>
<keyword evidence="3" id="KW-0547">Nucleotide-binding</keyword>
<dbReference type="PANTHER" id="PTHR12172">
    <property type="entry name" value="CELL CYCLE CHECKPOINT PROTEIN RAD17"/>
    <property type="match status" value="1"/>
</dbReference>
<protein>
    <recommendedName>
        <fullName evidence="9">Checkpoint protein RAD24-like helical bundle domain-containing protein</fullName>
    </recommendedName>
</protein>
<keyword evidence="4" id="KW-0227">DNA damage</keyword>
<dbReference type="STRING" id="400727.A0A2T7NPJ0"/>
<dbReference type="InterPro" id="IPR027417">
    <property type="entry name" value="P-loop_NTPase"/>
</dbReference>
<dbReference type="GO" id="GO:0005634">
    <property type="term" value="C:nucleus"/>
    <property type="evidence" value="ECO:0007669"/>
    <property type="project" value="UniProtKB-SubCell"/>
</dbReference>
<evidence type="ECO:0000256" key="1">
    <source>
        <dbReference type="ARBA" id="ARBA00004123"/>
    </source>
</evidence>
<dbReference type="PANTHER" id="PTHR12172:SF0">
    <property type="entry name" value="CELL CYCLE CHECKPOINT PROTEIN RAD17"/>
    <property type="match status" value="1"/>
</dbReference>
<gene>
    <name evidence="10" type="ORF">C0Q70_16349</name>
</gene>
<sequence>MFPAHKLPTRVKTEAQRRKLKSALNSELWSEKYQPKNKEELAVHKKKAEEILIWLKNNITNVAKHSAPILLLTGPSGIGIPYAFYKDQSSLHEILRKYHFCGRCPLVFVLSDTSSSGSSILRLFPKHIMEELKIETISMNPVAPTMMVKVLNRIISQEAKMGSSSVPSAQVVESIAMSSGGDVRAAVNALQFACRCDTADLSKIKSLQKALKKEPSGSKKRLKYGGLSQRDSESNEQSGQTVIIGAKDTTCFLFHALGKIFYFKRADPHDAANHPSLPAHIKQHERDPLMLIPEEVVEKTQVSGDYFNTFLHQNYLEFLSTVEDVERFLEYLSDADTLSSQYTTRGDLLDYSVSVATRGFIHSDSACCHHGDSRKGYGWRPLHKSQWFSVQKQSDLSRSTAVTLFQGYHWDPEILLTELVPFIGLINPTLHDPGILISMWMRSGLERLDEKEILEGEEECSEVRVPDIEQKNEANTASALSTDTEADSGDTLPGSQTKHKCCAR</sequence>
<evidence type="ECO:0000256" key="5">
    <source>
        <dbReference type="ARBA" id="ARBA00022840"/>
    </source>
</evidence>
<dbReference type="InterPro" id="IPR057927">
    <property type="entry name" value="RAD24-like_helical"/>
</dbReference>